<proteinExistence type="predicted"/>
<dbReference type="GO" id="GO:0006313">
    <property type="term" value="P:DNA transposition"/>
    <property type="evidence" value="ECO:0007669"/>
    <property type="project" value="InterPro"/>
</dbReference>
<dbReference type="EMBL" id="CP036273">
    <property type="protein sequence ID" value="QDU19021.1"/>
    <property type="molecule type" value="Genomic_DNA"/>
</dbReference>
<gene>
    <name evidence="1" type="ORF">ETAA1_01330</name>
    <name evidence="2" type="ORF">ETAA1_09230</name>
</gene>
<dbReference type="InterPro" id="IPR009057">
    <property type="entry name" value="Homeodomain-like_sf"/>
</dbReference>
<evidence type="ECO:0000313" key="3">
    <source>
        <dbReference type="Proteomes" id="UP000319576"/>
    </source>
</evidence>
<reference evidence="1 3" key="1">
    <citation type="submission" date="2019-02" db="EMBL/GenBank/DDBJ databases">
        <title>Deep-cultivation of Planctomycetes and their phenomic and genomic characterization uncovers novel biology.</title>
        <authorList>
            <person name="Wiegand S."/>
            <person name="Jogler M."/>
            <person name="Boedeker C."/>
            <person name="Pinto D."/>
            <person name="Vollmers J."/>
            <person name="Rivas-Marin E."/>
            <person name="Kohn T."/>
            <person name="Peeters S.H."/>
            <person name="Heuer A."/>
            <person name="Rast P."/>
            <person name="Oberbeckmann S."/>
            <person name="Bunk B."/>
            <person name="Jeske O."/>
            <person name="Meyerdierks A."/>
            <person name="Storesund J.E."/>
            <person name="Kallscheuer N."/>
            <person name="Luecker S."/>
            <person name="Lage O.M."/>
            <person name="Pohl T."/>
            <person name="Merkel B.J."/>
            <person name="Hornburger P."/>
            <person name="Mueller R.-W."/>
            <person name="Bruemmer F."/>
            <person name="Labrenz M."/>
            <person name="Spormann A.M."/>
            <person name="Op den Camp H."/>
            <person name="Overmann J."/>
            <person name="Amann R."/>
            <person name="Jetten M.S.M."/>
            <person name="Mascher T."/>
            <person name="Medema M.H."/>
            <person name="Devos D.P."/>
            <person name="Kaster A.-K."/>
            <person name="Ovreas L."/>
            <person name="Rohde M."/>
            <person name="Galperin M.Y."/>
            <person name="Jogler C."/>
        </authorList>
    </citation>
    <scope>NUCLEOTIDE SEQUENCE [LARGE SCALE GENOMIC DNA]</scope>
    <source>
        <strain evidence="1 3">ETA_A1</strain>
    </source>
</reference>
<dbReference type="GO" id="GO:0003677">
    <property type="term" value="F:DNA binding"/>
    <property type="evidence" value="ECO:0007669"/>
    <property type="project" value="InterPro"/>
</dbReference>
<evidence type="ECO:0000313" key="1">
    <source>
        <dbReference type="EMBL" id="QDU18250.1"/>
    </source>
</evidence>
<dbReference type="EMBL" id="CP036273">
    <property type="protein sequence ID" value="QDU18250.1"/>
    <property type="molecule type" value="Genomic_DNA"/>
</dbReference>
<keyword evidence="3" id="KW-1185">Reference proteome</keyword>
<dbReference type="Proteomes" id="UP000319576">
    <property type="component" value="Chromosome"/>
</dbReference>
<dbReference type="GO" id="GO:0004803">
    <property type="term" value="F:transposase activity"/>
    <property type="evidence" value="ECO:0007669"/>
    <property type="project" value="InterPro"/>
</dbReference>
<sequence>MARLRATYTAEFKLRAVKMITDQKLSVAEAARRLGVNENVLHEWRKAHRGRGDAAFPGHGNPSPADEELRQLRAENARLRAERDLLKKAAAYFANPPT</sequence>
<dbReference type="AlphaFoldDB" id="A0A517XL69"/>
<dbReference type="Pfam" id="PF01527">
    <property type="entry name" value="HTH_Tnp_1"/>
    <property type="match status" value="1"/>
</dbReference>
<organism evidence="1 3">
    <name type="scientific">Urbifossiella limnaea</name>
    <dbReference type="NCBI Taxonomy" id="2528023"/>
    <lineage>
        <taxon>Bacteria</taxon>
        <taxon>Pseudomonadati</taxon>
        <taxon>Planctomycetota</taxon>
        <taxon>Planctomycetia</taxon>
        <taxon>Gemmatales</taxon>
        <taxon>Gemmataceae</taxon>
        <taxon>Urbifossiella</taxon>
    </lineage>
</organism>
<dbReference type="SUPFAM" id="SSF46689">
    <property type="entry name" value="Homeodomain-like"/>
    <property type="match status" value="1"/>
</dbReference>
<dbReference type="KEGG" id="uli:ETAA1_09230"/>
<accession>A0A517XL69</accession>
<evidence type="ECO:0000313" key="2">
    <source>
        <dbReference type="EMBL" id="QDU19021.1"/>
    </source>
</evidence>
<dbReference type="InterPro" id="IPR051839">
    <property type="entry name" value="RD_transcriptional_regulator"/>
</dbReference>
<dbReference type="PANTHER" id="PTHR33215">
    <property type="entry name" value="PROTEIN DISTAL ANTENNA"/>
    <property type="match status" value="1"/>
</dbReference>
<dbReference type="KEGG" id="uli:ETAA1_01330"/>
<name>A0A517XL69_9BACT</name>
<dbReference type="Gene3D" id="1.10.10.60">
    <property type="entry name" value="Homeodomain-like"/>
    <property type="match status" value="1"/>
</dbReference>
<dbReference type="InterPro" id="IPR002514">
    <property type="entry name" value="Transposase_8"/>
</dbReference>
<dbReference type="OrthoDB" id="2185084at2"/>
<dbReference type="RefSeq" id="WP_145233393.1">
    <property type="nucleotide sequence ID" value="NZ_CP036273.1"/>
</dbReference>
<dbReference type="PANTHER" id="PTHR33215:SF13">
    <property type="entry name" value="PROTEIN DISTAL ANTENNA"/>
    <property type="match status" value="1"/>
</dbReference>
<protein>
    <submittedName>
        <fullName evidence="1">Transposase</fullName>
    </submittedName>
</protein>